<protein>
    <recommendedName>
        <fullName evidence="1">WLM domain-containing protein</fullName>
    </recommendedName>
</protein>
<dbReference type="GO" id="GO:0008237">
    <property type="term" value="F:metallopeptidase activity"/>
    <property type="evidence" value="ECO:0007669"/>
    <property type="project" value="TreeGrafter"/>
</dbReference>
<dbReference type="PANTHER" id="PTHR46622:SF1">
    <property type="entry name" value="DNA-DEPENDENT METALLOPROTEASE WSS1"/>
    <property type="match status" value="1"/>
</dbReference>
<gene>
    <name evidence="2" type="ORF">S01H1_06684</name>
</gene>
<dbReference type="InterPro" id="IPR013536">
    <property type="entry name" value="WLM_dom"/>
</dbReference>
<dbReference type="GO" id="GO:0005634">
    <property type="term" value="C:nucleus"/>
    <property type="evidence" value="ECO:0007669"/>
    <property type="project" value="TreeGrafter"/>
</dbReference>
<name>X0T6P3_9ZZZZ</name>
<dbReference type="PROSITE" id="PS51397">
    <property type="entry name" value="WLM"/>
    <property type="match status" value="1"/>
</dbReference>
<feature type="domain" description="WLM" evidence="1">
    <location>
        <begin position="1"/>
        <end position="125"/>
    </location>
</feature>
<evidence type="ECO:0000259" key="1">
    <source>
        <dbReference type="PROSITE" id="PS51397"/>
    </source>
</evidence>
<organism evidence="2">
    <name type="scientific">marine sediment metagenome</name>
    <dbReference type="NCBI Taxonomy" id="412755"/>
    <lineage>
        <taxon>unclassified sequences</taxon>
        <taxon>metagenomes</taxon>
        <taxon>ecological metagenomes</taxon>
    </lineage>
</organism>
<dbReference type="PANTHER" id="PTHR46622">
    <property type="entry name" value="DNA-DEPENDENT METALLOPROTEASE WSS1"/>
    <property type="match status" value="1"/>
</dbReference>
<accession>X0T6P3</accession>
<dbReference type="InterPro" id="IPR053000">
    <property type="entry name" value="WSS1-like_metalloprotease"/>
</dbReference>
<dbReference type="EMBL" id="BARS01003450">
    <property type="protein sequence ID" value="GAF82966.1"/>
    <property type="molecule type" value="Genomic_DNA"/>
</dbReference>
<reference evidence="2" key="1">
    <citation type="journal article" date="2014" name="Front. Microbiol.">
        <title>High frequency of phylogenetically diverse reductive dehalogenase-homologous genes in deep subseafloor sedimentary metagenomes.</title>
        <authorList>
            <person name="Kawai M."/>
            <person name="Futagami T."/>
            <person name="Toyoda A."/>
            <person name="Takaki Y."/>
            <person name="Nishi S."/>
            <person name="Hori S."/>
            <person name="Arai W."/>
            <person name="Tsubouchi T."/>
            <person name="Morono Y."/>
            <person name="Uchiyama I."/>
            <person name="Ito T."/>
            <person name="Fujiyama A."/>
            <person name="Inagaki F."/>
            <person name="Takami H."/>
        </authorList>
    </citation>
    <scope>NUCLEOTIDE SEQUENCE</scope>
    <source>
        <strain evidence="2">Expedition CK06-06</strain>
    </source>
</reference>
<proteinExistence type="predicted"/>
<dbReference type="Pfam" id="PF08325">
    <property type="entry name" value="WLM"/>
    <property type="match status" value="1"/>
</dbReference>
<dbReference type="AlphaFoldDB" id="X0T6P3"/>
<dbReference type="GO" id="GO:0006281">
    <property type="term" value="P:DNA repair"/>
    <property type="evidence" value="ECO:0007669"/>
    <property type="project" value="TreeGrafter"/>
</dbReference>
<sequence length="125" mass="14544">MVAKRKEHDNRSGALNEQTARTTLARIARDVEPICRRFNLRYAQLGASSDRSLYGFNRESGTIIRIRLHNLRTGELRKYSALVATMLHELCHCRYANHSRSFYDLLNDVTEYAKKLGIYQPSRKQ</sequence>
<dbReference type="Gene3D" id="3.30.2010.10">
    <property type="entry name" value="Metalloproteases ('zincins'), catalytic domain"/>
    <property type="match status" value="1"/>
</dbReference>
<comment type="caution">
    <text evidence="2">The sequence shown here is derived from an EMBL/GenBank/DDBJ whole genome shotgun (WGS) entry which is preliminary data.</text>
</comment>
<evidence type="ECO:0000313" key="2">
    <source>
        <dbReference type="EMBL" id="GAF82966.1"/>
    </source>
</evidence>